<organism evidence="1 2">
    <name type="scientific">Eleutherodactylus coqui</name>
    <name type="common">Puerto Rican coqui</name>
    <dbReference type="NCBI Taxonomy" id="57060"/>
    <lineage>
        <taxon>Eukaryota</taxon>
        <taxon>Metazoa</taxon>
        <taxon>Chordata</taxon>
        <taxon>Craniata</taxon>
        <taxon>Vertebrata</taxon>
        <taxon>Euteleostomi</taxon>
        <taxon>Amphibia</taxon>
        <taxon>Batrachia</taxon>
        <taxon>Anura</taxon>
        <taxon>Neobatrachia</taxon>
        <taxon>Hyloidea</taxon>
        <taxon>Eleutherodactylidae</taxon>
        <taxon>Eleutherodactylinae</taxon>
        <taxon>Eleutherodactylus</taxon>
        <taxon>Eleutherodactylus</taxon>
    </lineage>
</organism>
<sequence>MNDIDVQHSVANALRSRHERASWELCSWLAPRTSILQPQYVDFLPVVVLCSSLQGSTLIRFYGHNMKDNTGVYYRRTNPAF</sequence>
<dbReference type="AlphaFoldDB" id="A0A8J6EMB6"/>
<protein>
    <submittedName>
        <fullName evidence="1">Uncharacterized protein</fullName>
    </submittedName>
</protein>
<evidence type="ECO:0000313" key="2">
    <source>
        <dbReference type="Proteomes" id="UP000770717"/>
    </source>
</evidence>
<reference evidence="1" key="1">
    <citation type="thesis" date="2020" institute="ProQuest LLC" country="789 East Eisenhower Parkway, Ann Arbor, MI, USA">
        <title>Comparative Genomics and Chromosome Evolution.</title>
        <authorList>
            <person name="Mudd A.B."/>
        </authorList>
    </citation>
    <scope>NUCLEOTIDE SEQUENCE</scope>
    <source>
        <strain evidence="1">HN-11 Male</strain>
        <tissue evidence="1">Kidney and liver</tissue>
    </source>
</reference>
<accession>A0A8J6EMB6</accession>
<name>A0A8J6EMB6_ELECQ</name>
<dbReference type="Proteomes" id="UP000770717">
    <property type="component" value="Unassembled WGS sequence"/>
</dbReference>
<evidence type="ECO:0000313" key="1">
    <source>
        <dbReference type="EMBL" id="KAG9471987.1"/>
    </source>
</evidence>
<comment type="caution">
    <text evidence="1">The sequence shown here is derived from an EMBL/GenBank/DDBJ whole genome shotgun (WGS) entry which is preliminary data.</text>
</comment>
<proteinExistence type="predicted"/>
<gene>
    <name evidence="1" type="ORF">GDO78_021832</name>
</gene>
<dbReference type="EMBL" id="WNTK01000083">
    <property type="protein sequence ID" value="KAG9471987.1"/>
    <property type="molecule type" value="Genomic_DNA"/>
</dbReference>
<keyword evidence="2" id="KW-1185">Reference proteome</keyword>